<proteinExistence type="predicted"/>
<organism evidence="2 3">
    <name type="scientific">Bacteroides ovatus</name>
    <dbReference type="NCBI Taxonomy" id="28116"/>
    <lineage>
        <taxon>Bacteria</taxon>
        <taxon>Pseudomonadati</taxon>
        <taxon>Bacteroidota</taxon>
        <taxon>Bacteroidia</taxon>
        <taxon>Bacteroidales</taxon>
        <taxon>Bacteroidaceae</taxon>
        <taxon>Bacteroides</taxon>
    </lineage>
</organism>
<dbReference type="Proteomes" id="UP000181870">
    <property type="component" value="Unassembled WGS sequence"/>
</dbReference>
<evidence type="ECO:0000313" key="4">
    <source>
        <dbReference type="Proteomes" id="UP000183670"/>
    </source>
</evidence>
<accession>A0A1G8N7T2</accession>
<dbReference type="AlphaFoldDB" id="A0A1G8N7T2"/>
<evidence type="ECO:0000313" key="2">
    <source>
        <dbReference type="EMBL" id="SDI76349.1"/>
    </source>
</evidence>
<reference evidence="3 4" key="1">
    <citation type="submission" date="2016-10" db="EMBL/GenBank/DDBJ databases">
        <authorList>
            <person name="de Groot N.N."/>
        </authorList>
    </citation>
    <scope>NUCLEOTIDE SEQUENCE [LARGE SCALE GENOMIC DNA]</scope>
    <source>
        <strain evidence="1 4">NLAE-zl-C500</strain>
        <strain evidence="2 3">NLAE-zl-C57</strain>
    </source>
</reference>
<dbReference type="KEGG" id="boa:Bovatus_03965"/>
<gene>
    <name evidence="1" type="ORF">SAMN05192581_106713</name>
    <name evidence="2" type="ORF">SAMN05192582_107313</name>
</gene>
<protein>
    <submittedName>
        <fullName evidence="2">Uncharacterized protein</fullName>
    </submittedName>
</protein>
<name>A0A1G8N7T2_BACOV</name>
<dbReference type="Proteomes" id="UP000183670">
    <property type="component" value="Unassembled WGS sequence"/>
</dbReference>
<evidence type="ECO:0000313" key="3">
    <source>
        <dbReference type="Proteomes" id="UP000181870"/>
    </source>
</evidence>
<sequence length="30" mass="3424">MVTNKKIKTTESLQMRFGNGSKNLVIKSRN</sequence>
<evidence type="ECO:0000313" key="1">
    <source>
        <dbReference type="EMBL" id="SDB79251.1"/>
    </source>
</evidence>
<dbReference type="EMBL" id="FMYE01000067">
    <property type="protein sequence ID" value="SDB79251.1"/>
    <property type="molecule type" value="Genomic_DNA"/>
</dbReference>
<dbReference type="EMBL" id="FNDO01000073">
    <property type="protein sequence ID" value="SDI76349.1"/>
    <property type="molecule type" value="Genomic_DNA"/>
</dbReference>